<dbReference type="Proteomes" id="UP001501570">
    <property type="component" value="Unassembled WGS sequence"/>
</dbReference>
<dbReference type="SUPFAM" id="SSF109854">
    <property type="entry name" value="DinB/YfiT-like putative metalloenzymes"/>
    <property type="match status" value="1"/>
</dbReference>
<comment type="caution">
    <text evidence="2">The sequence shown here is derived from an EMBL/GenBank/DDBJ whole genome shotgun (WGS) entry which is preliminary data.</text>
</comment>
<feature type="compositionally biased region" description="Basic and acidic residues" evidence="1">
    <location>
        <begin position="15"/>
        <end position="30"/>
    </location>
</feature>
<evidence type="ECO:0000313" key="2">
    <source>
        <dbReference type="EMBL" id="GAA5191165.1"/>
    </source>
</evidence>
<dbReference type="Pfam" id="PF04978">
    <property type="entry name" value="MST"/>
    <property type="match status" value="1"/>
</dbReference>
<sequence length="193" mass="21303">MATSRRADMFTSDGKPSDDDPREHGPRLGDERTTLVEALRRGRLTLELKCAGLDAEAMARRCVEPSTMSLLGLVRHLAEMERATFRVMMAGQDAPRLYCSATDRDGDFDGALADPQLVAQAWEAWRAEVAFATRFVTEAPSLDITADDPLNQHGSGGGSMSLREVLVGMIEEYSRHMGHVDLLRERIDGRLGQ</sequence>
<evidence type="ECO:0000256" key="1">
    <source>
        <dbReference type="SAM" id="MobiDB-lite"/>
    </source>
</evidence>
<dbReference type="InterPro" id="IPR007061">
    <property type="entry name" value="MST-like"/>
</dbReference>
<reference evidence="3" key="1">
    <citation type="journal article" date="2019" name="Int. J. Syst. Evol. Microbiol.">
        <title>The Global Catalogue of Microorganisms (GCM) 10K type strain sequencing project: providing services to taxonomists for standard genome sequencing and annotation.</title>
        <authorList>
            <consortium name="The Broad Institute Genomics Platform"/>
            <consortium name="The Broad Institute Genome Sequencing Center for Infectious Disease"/>
            <person name="Wu L."/>
            <person name="Ma J."/>
        </authorList>
    </citation>
    <scope>NUCLEOTIDE SEQUENCE [LARGE SCALE GENOMIC DNA]</scope>
    <source>
        <strain evidence="3">JCM 18304</strain>
    </source>
</reference>
<dbReference type="Gene3D" id="1.20.120.450">
    <property type="entry name" value="dinb family like domain"/>
    <property type="match status" value="1"/>
</dbReference>
<gene>
    <name evidence="2" type="ORF">GCM10023322_47900</name>
</gene>
<evidence type="ECO:0000313" key="3">
    <source>
        <dbReference type="Proteomes" id="UP001501570"/>
    </source>
</evidence>
<protein>
    <submittedName>
        <fullName evidence="2">DinB family protein</fullName>
    </submittedName>
</protein>
<dbReference type="InterPro" id="IPR034660">
    <property type="entry name" value="DinB/YfiT-like"/>
</dbReference>
<dbReference type="EMBL" id="BAABJQ010000015">
    <property type="protein sequence ID" value="GAA5191165.1"/>
    <property type="molecule type" value="Genomic_DNA"/>
</dbReference>
<keyword evidence="3" id="KW-1185">Reference proteome</keyword>
<organism evidence="2 3">
    <name type="scientific">Rugosimonospora acidiphila</name>
    <dbReference type="NCBI Taxonomy" id="556531"/>
    <lineage>
        <taxon>Bacteria</taxon>
        <taxon>Bacillati</taxon>
        <taxon>Actinomycetota</taxon>
        <taxon>Actinomycetes</taxon>
        <taxon>Micromonosporales</taxon>
        <taxon>Micromonosporaceae</taxon>
        <taxon>Rugosimonospora</taxon>
    </lineage>
</organism>
<proteinExistence type="predicted"/>
<name>A0ABP9S6P0_9ACTN</name>
<feature type="region of interest" description="Disordered" evidence="1">
    <location>
        <begin position="1"/>
        <end position="30"/>
    </location>
</feature>
<accession>A0ABP9S6P0</accession>